<keyword evidence="2" id="KW-1185">Reference proteome</keyword>
<evidence type="ECO:0000313" key="1">
    <source>
        <dbReference type="EMBL" id="PWD99004.1"/>
    </source>
</evidence>
<gene>
    <name evidence="1" type="ORF">DDZ16_12120</name>
</gene>
<reference evidence="1 2" key="1">
    <citation type="submission" date="2018-05" db="EMBL/GenBank/DDBJ databases">
        <title>Marinilabilia rubrum sp. nov., isolated from saltern sediment.</title>
        <authorList>
            <person name="Zhang R."/>
        </authorList>
    </citation>
    <scope>NUCLEOTIDE SEQUENCE [LARGE SCALE GENOMIC DNA]</scope>
    <source>
        <strain evidence="1 2">WTE16</strain>
    </source>
</reference>
<dbReference type="EMBL" id="QEWP01000009">
    <property type="protein sequence ID" value="PWD99004.1"/>
    <property type="molecule type" value="Genomic_DNA"/>
</dbReference>
<organism evidence="1 2">
    <name type="scientific">Marinilabilia rubra</name>
    <dbReference type="NCBI Taxonomy" id="2162893"/>
    <lineage>
        <taxon>Bacteria</taxon>
        <taxon>Pseudomonadati</taxon>
        <taxon>Bacteroidota</taxon>
        <taxon>Bacteroidia</taxon>
        <taxon>Marinilabiliales</taxon>
        <taxon>Marinilabiliaceae</taxon>
        <taxon>Marinilabilia</taxon>
    </lineage>
</organism>
<protein>
    <recommendedName>
        <fullName evidence="3">Asparagine synthetase domain-containing protein</fullName>
    </recommendedName>
</protein>
<proteinExistence type="predicted"/>
<dbReference type="Proteomes" id="UP000244956">
    <property type="component" value="Unassembled WGS sequence"/>
</dbReference>
<accession>A0A2U2B7I7</accession>
<dbReference type="OrthoDB" id="693367at2"/>
<name>A0A2U2B7I7_9BACT</name>
<sequence length="571" mass="65855">MAKTIWVCSKKQLGEFTEKKLQNICSCLTPDNITPNKPEILVEDKLAFAVVNPNGTQQTKENSLALGVFFDEIKNWHIPQKHYPDGSYSMFRYDEKFLELVSDATASRAIWYYMDDQQFIASSSQRAIILYLDNFEFNENVIPWMMSTGCLGPSLSWDKRLNFVPPDSSVVLNRKDWRLKTSTTPIVFKEEKSTEKTHRKHLENALQKTFESIKFDYKRWALPLSGGYDSRGILSYLLSTSDTKDLKTLTWGLKSSLSDKKNDAYLAKRLSGEFNISNQYYFTNLSEEPAEKVLDRFLINGEGRLDNFAGYMDGFKLWKTLFDSGIQGIIRGDEGMGWTDVSSSLTVRLSVGLALCSDYSNLRYIAKKHFPDQEIPESLKQRKNESLKQWQDRLYQGYHTPFILSSLGDLKLSYVEMANPLLSRKILSAVRTLPDYLRKDRALYKKIVNSRMPKIPIARHHAEAVISNSVRQKKVVDLIIKALNSNLASELFPEELLNQVLSKIKISDSKKHNEARPFSVPLILKRLLPLKIKNFLKDHASSRMFMDNNLMAFRMFIIIKMNELLQEKHEI</sequence>
<evidence type="ECO:0000313" key="2">
    <source>
        <dbReference type="Proteomes" id="UP000244956"/>
    </source>
</evidence>
<dbReference type="RefSeq" id="WP_109264743.1">
    <property type="nucleotide sequence ID" value="NZ_QEWP01000009.1"/>
</dbReference>
<dbReference type="Gene3D" id="3.40.50.620">
    <property type="entry name" value="HUPs"/>
    <property type="match status" value="1"/>
</dbReference>
<comment type="caution">
    <text evidence="1">The sequence shown here is derived from an EMBL/GenBank/DDBJ whole genome shotgun (WGS) entry which is preliminary data.</text>
</comment>
<evidence type="ECO:0008006" key="3">
    <source>
        <dbReference type="Google" id="ProtNLM"/>
    </source>
</evidence>
<dbReference type="AlphaFoldDB" id="A0A2U2B7I7"/>
<dbReference type="InterPro" id="IPR014729">
    <property type="entry name" value="Rossmann-like_a/b/a_fold"/>
</dbReference>
<dbReference type="SUPFAM" id="SSF52402">
    <property type="entry name" value="Adenine nucleotide alpha hydrolases-like"/>
    <property type="match status" value="1"/>
</dbReference>